<dbReference type="GO" id="GO:0005509">
    <property type="term" value="F:calcium ion binding"/>
    <property type="evidence" value="ECO:0007669"/>
    <property type="project" value="InterPro"/>
</dbReference>
<dbReference type="SUPFAM" id="SSF47473">
    <property type="entry name" value="EF-hand"/>
    <property type="match status" value="1"/>
</dbReference>
<sequence>MQFRLLEQLLANSSNITSSNDLRQQTVHYKNTLQKLELNNFEISKCIIVIRRQSDAKLNKLFHSALIFMFPQFPTSCPTGYYPPQNQIPGCPQNPNLQICPQNPNMQNQIPGCPQDPTMQICPQNPNYAENMTFQQQLVFQQMDKDFSGTIEVNELVIAYQQMGVSESVARILLRAVTDKPHIDRDTFPAFDNMIQMLHRAFMQFGQPVINVQNIEQALVQCQLQVQTGLVHQLIKKYSHDSGADFGQFLGIASYLLLCKKLFMKFNNQGRVTLDFQGISNLGIWFV</sequence>
<dbReference type="InterPro" id="IPR002048">
    <property type="entry name" value="EF_hand_dom"/>
</dbReference>
<keyword evidence="4" id="KW-1185">Reference proteome</keyword>
<proteinExistence type="predicted"/>
<protein>
    <submittedName>
        <fullName evidence="2">Programmed cell death protein-like protein</fullName>
    </submittedName>
    <submittedName>
        <fullName evidence="3">Programmed_cell death protein-like protein</fullName>
    </submittedName>
</protein>
<dbReference type="EMBL" id="CATOUU010000970">
    <property type="protein sequence ID" value="CAI9963841.1"/>
    <property type="molecule type" value="Genomic_DNA"/>
</dbReference>
<evidence type="ECO:0000313" key="4">
    <source>
        <dbReference type="Proteomes" id="UP001642409"/>
    </source>
</evidence>
<reference evidence="2" key="1">
    <citation type="submission" date="2023-06" db="EMBL/GenBank/DDBJ databases">
        <authorList>
            <person name="Kurt Z."/>
        </authorList>
    </citation>
    <scope>NUCLEOTIDE SEQUENCE</scope>
</reference>
<feature type="domain" description="EF-hand" evidence="1">
    <location>
        <begin position="139"/>
        <end position="166"/>
    </location>
</feature>
<name>A0AA86QQ14_9EUKA</name>
<dbReference type="InterPro" id="IPR011992">
    <property type="entry name" value="EF-hand-dom_pair"/>
</dbReference>
<reference evidence="3 4" key="2">
    <citation type="submission" date="2024-07" db="EMBL/GenBank/DDBJ databases">
        <authorList>
            <person name="Akdeniz Z."/>
        </authorList>
    </citation>
    <scope>NUCLEOTIDE SEQUENCE [LARGE SCALE GENOMIC DNA]</scope>
</reference>
<dbReference type="AlphaFoldDB" id="A0AA86QQ14"/>
<evidence type="ECO:0000259" key="1">
    <source>
        <dbReference type="PROSITE" id="PS50222"/>
    </source>
</evidence>
<dbReference type="PROSITE" id="PS50222">
    <property type="entry name" value="EF_HAND_2"/>
    <property type="match status" value="1"/>
</dbReference>
<accession>A0AA86QQ14</accession>
<gene>
    <name evidence="3" type="ORF">HINF_LOCUS40893</name>
    <name evidence="2" type="ORF">HINF_LOCUS51486</name>
</gene>
<organism evidence="2">
    <name type="scientific">Hexamita inflata</name>
    <dbReference type="NCBI Taxonomy" id="28002"/>
    <lineage>
        <taxon>Eukaryota</taxon>
        <taxon>Metamonada</taxon>
        <taxon>Diplomonadida</taxon>
        <taxon>Hexamitidae</taxon>
        <taxon>Hexamitinae</taxon>
        <taxon>Hexamita</taxon>
    </lineage>
</organism>
<evidence type="ECO:0000313" key="3">
    <source>
        <dbReference type="EMBL" id="CAL6045131.1"/>
    </source>
</evidence>
<dbReference type="EMBL" id="CAXDID020000162">
    <property type="protein sequence ID" value="CAL6045131.1"/>
    <property type="molecule type" value="Genomic_DNA"/>
</dbReference>
<dbReference type="Gene3D" id="1.10.238.10">
    <property type="entry name" value="EF-hand"/>
    <property type="match status" value="1"/>
</dbReference>
<evidence type="ECO:0000313" key="2">
    <source>
        <dbReference type="EMBL" id="CAI9963841.1"/>
    </source>
</evidence>
<dbReference type="Proteomes" id="UP001642409">
    <property type="component" value="Unassembled WGS sequence"/>
</dbReference>
<comment type="caution">
    <text evidence="2">The sequence shown here is derived from an EMBL/GenBank/DDBJ whole genome shotgun (WGS) entry which is preliminary data.</text>
</comment>